<feature type="region of interest" description="Disordered" evidence="1">
    <location>
        <begin position="528"/>
        <end position="562"/>
    </location>
</feature>
<feature type="compositionally biased region" description="Low complexity" evidence="1">
    <location>
        <begin position="32"/>
        <end position="44"/>
    </location>
</feature>
<accession>A0A397IXH3</accession>
<evidence type="ECO:0000313" key="4">
    <source>
        <dbReference type="EMBL" id="RHZ80661.1"/>
    </source>
</evidence>
<feature type="domain" description="Centrosomal protein CEP104 N-terminal" evidence="2">
    <location>
        <begin position="299"/>
        <end position="350"/>
    </location>
</feature>
<feature type="compositionally biased region" description="Low complexity" evidence="1">
    <location>
        <begin position="1163"/>
        <end position="1183"/>
    </location>
</feature>
<dbReference type="InterPro" id="IPR052607">
    <property type="entry name" value="CEP104-like"/>
</dbReference>
<dbReference type="SUPFAM" id="SSF48371">
    <property type="entry name" value="ARM repeat"/>
    <property type="match status" value="1"/>
</dbReference>
<evidence type="ECO:0000313" key="5">
    <source>
        <dbReference type="Proteomes" id="UP000266861"/>
    </source>
</evidence>
<feature type="compositionally biased region" description="Low complexity" evidence="1">
    <location>
        <begin position="1385"/>
        <end position="1405"/>
    </location>
</feature>
<feature type="compositionally biased region" description="Low complexity" evidence="1">
    <location>
        <begin position="529"/>
        <end position="547"/>
    </location>
</feature>
<comment type="caution">
    <text evidence="4">The sequence shown here is derived from an EMBL/GenBank/DDBJ whole genome shotgun (WGS) entry which is preliminary data.</text>
</comment>
<dbReference type="OrthoDB" id="66599at2759"/>
<feature type="compositionally biased region" description="Basic and acidic residues" evidence="1">
    <location>
        <begin position="45"/>
        <end position="74"/>
    </location>
</feature>
<evidence type="ECO:0000259" key="3">
    <source>
        <dbReference type="Pfam" id="PF21039"/>
    </source>
</evidence>
<feature type="region of interest" description="Disordered" evidence="1">
    <location>
        <begin position="688"/>
        <end position="723"/>
    </location>
</feature>
<feature type="region of interest" description="Disordered" evidence="1">
    <location>
        <begin position="1332"/>
        <end position="1423"/>
    </location>
</feature>
<evidence type="ECO:0000259" key="2">
    <source>
        <dbReference type="Pfam" id="PF21038"/>
    </source>
</evidence>
<dbReference type="Proteomes" id="UP000266861">
    <property type="component" value="Unassembled WGS sequence"/>
</dbReference>
<evidence type="ECO:0000256" key="1">
    <source>
        <dbReference type="SAM" id="MobiDB-lite"/>
    </source>
</evidence>
<feature type="compositionally biased region" description="Low complexity" evidence="1">
    <location>
        <begin position="1339"/>
        <end position="1351"/>
    </location>
</feature>
<sequence>MVKPTITKPPVKKQQTKAPLSPQTSSRKPSLKTDNNKTTTAAADNKSKSKLEKTGKAEKSEKLQKSQKSEKSENIETIETVVNLNENIDINNSKNESSKIISEEPVSIEKNSEIKEESVVLVNNNNIENEEIIKFESTKLQSPTPPPSPLTDSLNSTITDPLDNNNTTITTITDLTTETTISGVNSINFDNNTPDNNILNNILDNISSLSNDEEEQQEEKKLNNKKKSSSLLPYIVTYEDLEPPLPTFNYNTTNTMQTLEYEVIHATGWAENYSPQQLLPKDNKNSSNNNSGGIKHGKGWQSEKLCTYPQEIILQVKCGPARVRKLQILSHHYKIAKKLEIYVGSIQRRKEMVGMATNIGEKRTLPWDKLPKILDNDVIGSDEEEINEEDDYDLIKSNSEPYIHFRRLGYCPLDSNERANYKARELKSVRLDTECEYIRLVSRHCHANHLNQFNQVGIVGITVMGEPVDYLLAGESQKIPIEHVDEALSRVSSPETCMVPVIQDNQWMINNNPNDQRNVASLYSVLLTNNNNNNNNDNKSSSMNNDNPTASLPSSPKKVSDPTLSNDFLCNIEETDQLIGAYNRAKQTAVKVEDFHLAKVLKYAIEMVTKTAEDAIKLDALKKQAVEEEDFDNADKFKRELETLRLDVRNALSDEGLELDESGEVVVYDSQLADIVGLADDAEDTIEETTDFPSGREHQYQSLPKSRTNSSSMGGNRIPRSPMMTPTIHSSIFPVDDRPDELSELERSAFALSIQYYGIFIIACFLSKKLSLRDEALVDITKRVDVVYGDGKNIEDIDKMGLIKATFQIIQEAMNDNREKNTLATIALWETLTDFCNYHQVPISSTWKLVEHTYDLLFIKITDSNARIKQGATDLFCYLSKTYRSSNYSIISLVLRPAKTTSQALKPAKAKVELVIKLVKEFGISLNQKSNKMDKDLGLNLEIVMQFAISYLNNNNEEVHDYAVILVVEIVKKVGREKIEGFLLNIKPELLENIWNLVAEWEGITGKIAGHMPSPPLSPKSVVNNSLAAEEKQNSIEDFTVDANLLNQPLAKRGTVTRIEQQLNELRSLMNNTNNIIKDDYETYIANSTKNISNNETIIIEDEEIPSTLSSAQPSAQPSRSQTPIPPSTKHTESTNKKPITRGSKTTATTPANSKSTKKSNDNSKTSTSKASTKSNTTSSIKKGSTEETKKSPRKNSNPVPISDATLCDQPDADRCCIFCDEQNDKFTEENLVTHYWNDCPVLTNCRLCNIILEISTLDDHMLTDCDKRKFVKQCPRCREVIDADDFLEHTTKQTCLVIRDDIVRCPLCKTVVKPATEAGWKAHLLDLNGCPKNRRKSNNNNNTPVSLPTVKEVSSNAIVNSNGVGKNNIKSGSGKRPTAKSDSPKVSSTASKTASSRTKPTASSGKDKVKKTTTTKVSKIKK</sequence>
<feature type="compositionally biased region" description="Basic residues" evidence="1">
    <location>
        <begin position="1409"/>
        <end position="1423"/>
    </location>
</feature>
<dbReference type="InterPro" id="IPR016024">
    <property type="entry name" value="ARM-type_fold"/>
</dbReference>
<dbReference type="EMBL" id="PQFF01000125">
    <property type="protein sequence ID" value="RHZ80661.1"/>
    <property type="molecule type" value="Genomic_DNA"/>
</dbReference>
<organism evidence="4 5">
    <name type="scientific">Diversispora epigaea</name>
    <dbReference type="NCBI Taxonomy" id="1348612"/>
    <lineage>
        <taxon>Eukaryota</taxon>
        <taxon>Fungi</taxon>
        <taxon>Fungi incertae sedis</taxon>
        <taxon>Mucoromycota</taxon>
        <taxon>Glomeromycotina</taxon>
        <taxon>Glomeromycetes</taxon>
        <taxon>Diversisporales</taxon>
        <taxon>Diversisporaceae</taxon>
        <taxon>Diversispora</taxon>
    </lineage>
</organism>
<dbReference type="GO" id="GO:0005929">
    <property type="term" value="C:cilium"/>
    <property type="evidence" value="ECO:0007669"/>
    <property type="project" value="TreeGrafter"/>
</dbReference>
<reference evidence="4 5" key="1">
    <citation type="submission" date="2018-08" db="EMBL/GenBank/DDBJ databases">
        <title>Genome and evolution of the arbuscular mycorrhizal fungus Diversispora epigaea (formerly Glomus versiforme) and its bacterial endosymbionts.</title>
        <authorList>
            <person name="Sun X."/>
            <person name="Fei Z."/>
            <person name="Harrison M."/>
        </authorList>
    </citation>
    <scope>NUCLEOTIDE SEQUENCE [LARGE SCALE GENOMIC DNA]</scope>
    <source>
        <strain evidence="4 5">IT104</strain>
    </source>
</reference>
<dbReference type="Gene3D" id="1.25.10.10">
    <property type="entry name" value="Leucine-rich Repeat Variant"/>
    <property type="match status" value="1"/>
</dbReference>
<evidence type="ECO:0008006" key="6">
    <source>
        <dbReference type="Google" id="ProtNLM"/>
    </source>
</evidence>
<dbReference type="Pfam" id="PF21040">
    <property type="entry name" value="CEP104-like_TOG"/>
    <property type="match status" value="1"/>
</dbReference>
<feature type="compositionally biased region" description="Low complexity" evidence="1">
    <location>
        <begin position="1107"/>
        <end position="1123"/>
    </location>
</feature>
<dbReference type="InterPro" id="IPR048738">
    <property type="entry name" value="CEP104_Znf"/>
</dbReference>
<dbReference type="Pfam" id="PF21038">
    <property type="entry name" value="CEP104_N"/>
    <property type="match status" value="2"/>
</dbReference>
<dbReference type="InterPro" id="IPR048739">
    <property type="entry name" value="CEP104_N"/>
</dbReference>
<feature type="domain" description="Centrosomal protein CEP104 Zn finger" evidence="3">
    <location>
        <begin position="1217"/>
        <end position="1326"/>
    </location>
</feature>
<gene>
    <name evidence="4" type="ORF">Glove_134g194</name>
</gene>
<protein>
    <recommendedName>
        <fullName evidence="6">TOG domain-containing protein</fullName>
    </recommendedName>
</protein>
<proteinExistence type="predicted"/>
<name>A0A397IXH3_9GLOM</name>
<keyword evidence="5" id="KW-1185">Reference proteome</keyword>
<dbReference type="InterPro" id="IPR011989">
    <property type="entry name" value="ARM-like"/>
</dbReference>
<feature type="region of interest" description="Disordered" evidence="1">
    <location>
        <begin position="1107"/>
        <end position="1206"/>
    </location>
</feature>
<feature type="region of interest" description="Disordered" evidence="1">
    <location>
        <begin position="275"/>
        <end position="296"/>
    </location>
</feature>
<dbReference type="PANTHER" id="PTHR13371:SF0">
    <property type="entry name" value="CENTROSOMAL PROTEIN OF 104 KDA"/>
    <property type="match status" value="1"/>
</dbReference>
<dbReference type="PANTHER" id="PTHR13371">
    <property type="entry name" value="GLYCINE-, GLUTAMATE-, THIENYLCYCLOHEXYLPIPERIDINE-BINDING PROTEIN"/>
    <property type="match status" value="1"/>
</dbReference>
<feature type="domain" description="Centrosomal protein CEP104 N-terminal" evidence="2">
    <location>
        <begin position="401"/>
        <end position="465"/>
    </location>
</feature>
<feature type="compositionally biased region" description="Polar residues" evidence="1">
    <location>
        <begin position="700"/>
        <end position="714"/>
    </location>
</feature>
<feature type="compositionally biased region" description="Polar residues" evidence="1">
    <location>
        <begin position="1353"/>
        <end position="1372"/>
    </location>
</feature>
<dbReference type="Pfam" id="PF21039">
    <property type="entry name" value="CEP104_ZnF"/>
    <property type="match status" value="1"/>
</dbReference>
<feature type="compositionally biased region" description="Polar residues" evidence="1">
    <location>
        <begin position="1143"/>
        <end position="1152"/>
    </location>
</feature>
<feature type="region of interest" description="Disordered" evidence="1">
    <location>
        <begin position="1"/>
        <end position="74"/>
    </location>
</feature>